<feature type="chain" id="PRO_5004060126" evidence="1">
    <location>
        <begin position="28"/>
        <end position="107"/>
    </location>
</feature>
<sequence>MRVPMRLFVLFSGFILAGVGGFSAAQAASASLPVSVRVVNCSTPDLARAMCSGENLCCGLIPMLEARDGVQDQARAMTPEEAPATVSYASGTVSFGPGDNGAPVVYE</sequence>
<dbReference type="OrthoDB" id="9854851at2"/>
<protein>
    <submittedName>
        <fullName evidence="2">Uncharacterized protein</fullName>
    </submittedName>
</protein>
<dbReference type="PATRIC" id="fig|349215.9.peg.51"/>
<evidence type="ECO:0000313" key="2">
    <source>
        <dbReference type="EMBL" id="AGH96888.1"/>
    </source>
</evidence>
<organism evidence="2 3">
    <name type="scientific">Micavibrio aeruginosavorus EPB</name>
    <dbReference type="NCBI Taxonomy" id="349215"/>
    <lineage>
        <taxon>Bacteria</taxon>
        <taxon>Pseudomonadati</taxon>
        <taxon>Bdellovibrionota</taxon>
        <taxon>Bdellovibrionia</taxon>
        <taxon>Bdellovibrionales</taxon>
        <taxon>Pseudobdellovibrionaceae</taxon>
        <taxon>Micavibrio</taxon>
    </lineage>
</organism>
<accession>M4VCC8</accession>
<reference evidence="2 3" key="1">
    <citation type="journal article" date="2013" name="ISME J.">
        <title>By their genes ye shall know them: genomic signatures of predatory bacteria.</title>
        <authorList>
            <person name="Pasternak Z."/>
            <person name="Pietrokovski S."/>
            <person name="Rotem O."/>
            <person name="Gophna U."/>
            <person name="Lurie-Weinberger M.N."/>
            <person name="Jurkevitch E."/>
        </authorList>
    </citation>
    <scope>NUCLEOTIDE SEQUENCE [LARGE SCALE GENOMIC DNA]</scope>
    <source>
        <strain evidence="2">EPB</strain>
    </source>
</reference>
<dbReference type="Proteomes" id="UP000011932">
    <property type="component" value="Chromosome"/>
</dbReference>
<dbReference type="KEGG" id="man:A11S_50"/>
<dbReference type="AlphaFoldDB" id="M4VCC8"/>
<name>M4VCC8_9BACT</name>
<dbReference type="HOGENOM" id="CLU_2246898_0_0_5"/>
<evidence type="ECO:0000313" key="3">
    <source>
        <dbReference type="Proteomes" id="UP000011932"/>
    </source>
</evidence>
<proteinExistence type="predicted"/>
<keyword evidence="1" id="KW-0732">Signal</keyword>
<gene>
    <name evidence="2" type="ORF">A11S_50</name>
</gene>
<evidence type="ECO:0000256" key="1">
    <source>
        <dbReference type="SAM" id="SignalP"/>
    </source>
</evidence>
<feature type="signal peptide" evidence="1">
    <location>
        <begin position="1"/>
        <end position="27"/>
    </location>
</feature>
<dbReference type="EMBL" id="CP003538">
    <property type="protein sequence ID" value="AGH96888.1"/>
    <property type="molecule type" value="Genomic_DNA"/>
</dbReference>